<dbReference type="AlphaFoldDB" id="A0A133ZV75"/>
<accession>A0A133ZV75</accession>
<evidence type="ECO:0000313" key="8">
    <source>
        <dbReference type="Proteomes" id="UP000070355"/>
    </source>
</evidence>
<evidence type="ECO:0000256" key="5">
    <source>
        <dbReference type="ARBA" id="ARBA00023136"/>
    </source>
</evidence>
<dbReference type="OrthoDB" id="1769076at2"/>
<protein>
    <submittedName>
        <fullName evidence="7">Uncharacterized protein</fullName>
    </submittedName>
</protein>
<comment type="caution">
    <text evidence="7">The sequence shown here is derived from an EMBL/GenBank/DDBJ whole genome shotgun (WGS) entry which is preliminary data.</text>
</comment>
<evidence type="ECO:0000256" key="3">
    <source>
        <dbReference type="ARBA" id="ARBA00022692"/>
    </source>
</evidence>
<keyword evidence="4 6" id="KW-1133">Transmembrane helix</keyword>
<evidence type="ECO:0000313" key="7">
    <source>
        <dbReference type="EMBL" id="KXB59339.1"/>
    </source>
</evidence>
<evidence type="ECO:0000256" key="4">
    <source>
        <dbReference type="ARBA" id="ARBA00022989"/>
    </source>
</evidence>
<comment type="similarity">
    <text evidence="2">Belongs to the UPF0154 family.</text>
</comment>
<reference evidence="8" key="1">
    <citation type="submission" date="2016-01" db="EMBL/GenBank/DDBJ databases">
        <authorList>
            <person name="Mitreva M."/>
            <person name="Pepin K.H."/>
            <person name="Mihindukulasuriya K.A."/>
            <person name="Fulton R."/>
            <person name="Fronick C."/>
            <person name="O'Laughlin M."/>
            <person name="Miner T."/>
            <person name="Herter B."/>
            <person name="Rosa B.A."/>
            <person name="Cordes M."/>
            <person name="Tomlinson C."/>
            <person name="Wollam A."/>
            <person name="Palsikar V.B."/>
            <person name="Mardis E.R."/>
            <person name="Wilson R.K."/>
        </authorList>
    </citation>
    <scope>NUCLEOTIDE SEQUENCE [LARGE SCALE GENOMIC DNA]</scope>
    <source>
        <strain evidence="8">DNF01167</strain>
    </source>
</reference>
<dbReference type="STRING" id="1379.HMPREF3186_01157"/>
<evidence type="ECO:0000256" key="1">
    <source>
        <dbReference type="ARBA" id="ARBA00004167"/>
    </source>
</evidence>
<evidence type="ECO:0000256" key="6">
    <source>
        <dbReference type="SAM" id="Phobius"/>
    </source>
</evidence>
<dbReference type="InterPro" id="IPR005359">
    <property type="entry name" value="UPF0154"/>
</dbReference>
<dbReference type="GO" id="GO:0016020">
    <property type="term" value="C:membrane"/>
    <property type="evidence" value="ECO:0007669"/>
    <property type="project" value="UniProtKB-SubCell"/>
</dbReference>
<dbReference type="Proteomes" id="UP000070355">
    <property type="component" value="Unassembled WGS sequence"/>
</dbReference>
<dbReference type="PATRIC" id="fig|1379.3.peg.1136"/>
<proteinExistence type="inferred from homology"/>
<evidence type="ECO:0000256" key="2">
    <source>
        <dbReference type="ARBA" id="ARBA00006694"/>
    </source>
</evidence>
<keyword evidence="5 6" id="KW-0472">Membrane</keyword>
<feature type="transmembrane region" description="Helical" evidence="6">
    <location>
        <begin position="6"/>
        <end position="26"/>
    </location>
</feature>
<dbReference type="RefSeq" id="WP_003145224.1">
    <property type="nucleotide sequence ID" value="NZ_CAUQIG010000005.1"/>
</dbReference>
<organism evidence="7 8">
    <name type="scientific">Gemella haemolysans</name>
    <dbReference type="NCBI Taxonomy" id="1379"/>
    <lineage>
        <taxon>Bacteria</taxon>
        <taxon>Bacillati</taxon>
        <taxon>Bacillota</taxon>
        <taxon>Bacilli</taxon>
        <taxon>Bacillales</taxon>
        <taxon>Gemellaceae</taxon>
        <taxon>Gemella</taxon>
    </lineage>
</organism>
<sequence>MSETAVTILVGAICLLIGVVGGFYLARRNFMNYMEKNPQINEDMVMSMMSQMGQKPSRKKINQVMSNMQKAQKQAQKQMKK</sequence>
<gene>
    <name evidence="7" type="ORF">HMPREF3186_01157</name>
</gene>
<dbReference type="EMBL" id="LSDC01000076">
    <property type="protein sequence ID" value="KXB59339.1"/>
    <property type="molecule type" value="Genomic_DNA"/>
</dbReference>
<keyword evidence="3 6" id="KW-0812">Transmembrane</keyword>
<dbReference type="GeneID" id="93287565"/>
<dbReference type="Pfam" id="PF03672">
    <property type="entry name" value="UPF0154"/>
    <property type="match status" value="1"/>
</dbReference>
<name>A0A133ZV75_9BACL</name>
<comment type="subcellular location">
    <subcellularLocation>
        <location evidence="1">Membrane</location>
        <topology evidence="1">Single-pass membrane protein</topology>
    </subcellularLocation>
</comment>